<organism evidence="1 2">
    <name type="scientific">Amycolatopsis japonica</name>
    <dbReference type="NCBI Taxonomy" id="208439"/>
    <lineage>
        <taxon>Bacteria</taxon>
        <taxon>Bacillati</taxon>
        <taxon>Actinomycetota</taxon>
        <taxon>Actinomycetes</taxon>
        <taxon>Pseudonocardiales</taxon>
        <taxon>Pseudonocardiaceae</taxon>
        <taxon>Amycolatopsis</taxon>
        <taxon>Amycolatopsis japonica group</taxon>
    </lineage>
</organism>
<dbReference type="KEGG" id="aja:AJAP_41330"/>
<dbReference type="EMBL" id="CP008953">
    <property type="protein sequence ID" value="AIG81041.1"/>
    <property type="molecule type" value="Genomic_DNA"/>
</dbReference>
<sequence>MSSENWPMSQDPESPVIISRSLVDDPSNLAFVVLDDDGDWFISDGNEFSEDMEENKDAFGALPLRDAVELIPEIAVLAGLPTGMAADWDPERRTWLLSSVADSDDDEEDLLVRAARLAAWTHPGSPLEEVQVSTELAEISTDPAAPARAVRQVVREADGSWLLVGFQVPESEDFEVEALEMEHAVTLYPDVALVLSAAPGQVYDRPSADAPWELVEG</sequence>
<gene>
    <name evidence="1" type="ORF">AJAP_41330</name>
</gene>
<accession>A0A075V9P7</accession>
<name>A0A075V9P7_9PSEU</name>
<keyword evidence="2" id="KW-1185">Reference proteome</keyword>
<evidence type="ECO:0000313" key="2">
    <source>
        <dbReference type="Proteomes" id="UP000028492"/>
    </source>
</evidence>
<evidence type="ECO:0008006" key="3">
    <source>
        <dbReference type="Google" id="ProtNLM"/>
    </source>
</evidence>
<dbReference type="AlphaFoldDB" id="A0A075V9P7"/>
<reference evidence="1 2" key="1">
    <citation type="journal article" date="2014" name="J. Biotechnol.">
        <title>Complete genome sequence of the actinobacterium Amycolatopsis japonica MG417-CF17(T) (=DSM 44213T) producing (S,S)-N,N'-ethylenediaminedisuccinic acid.</title>
        <authorList>
            <person name="Stegmann E."/>
            <person name="Albersmeier A."/>
            <person name="Spohn M."/>
            <person name="Gert H."/>
            <person name="Weber T."/>
            <person name="Wohlleben W."/>
            <person name="Kalinowski J."/>
            <person name="Ruckert C."/>
        </authorList>
    </citation>
    <scope>NUCLEOTIDE SEQUENCE [LARGE SCALE GENOMIC DNA]</scope>
    <source>
        <strain evidence="2">MG417-CF17 (DSM 44213)</strain>
    </source>
</reference>
<dbReference type="HOGENOM" id="CLU_1275499_0_0_11"/>
<protein>
    <recommendedName>
        <fullName evidence="3">DUF2185 domain-containing protein</fullName>
    </recommendedName>
</protein>
<dbReference type="STRING" id="208439.AJAP_41330"/>
<dbReference type="RefSeq" id="WP_038521671.1">
    <property type="nucleotide sequence ID" value="NZ_CP008953.1"/>
</dbReference>
<evidence type="ECO:0000313" key="1">
    <source>
        <dbReference type="EMBL" id="AIG81041.1"/>
    </source>
</evidence>
<dbReference type="Proteomes" id="UP000028492">
    <property type="component" value="Chromosome"/>
</dbReference>
<proteinExistence type="predicted"/>